<evidence type="ECO:0000313" key="1">
    <source>
        <dbReference type="EMBL" id="MBK9981929.1"/>
    </source>
</evidence>
<gene>
    <name evidence="1" type="ORF">IPP15_05805</name>
</gene>
<reference evidence="1 2" key="1">
    <citation type="submission" date="2020-10" db="EMBL/GenBank/DDBJ databases">
        <title>Connecting structure to function with the recovery of over 1000 high-quality activated sludge metagenome-assembled genomes encoding full-length rRNA genes using long-read sequencing.</title>
        <authorList>
            <person name="Singleton C.M."/>
            <person name="Petriglieri F."/>
            <person name="Kristensen J.M."/>
            <person name="Kirkegaard R.H."/>
            <person name="Michaelsen T.Y."/>
            <person name="Andersen M.H."/>
            <person name="Karst S.M."/>
            <person name="Dueholm M.S."/>
            <person name="Nielsen P.H."/>
            <person name="Albertsen M."/>
        </authorList>
    </citation>
    <scope>NUCLEOTIDE SEQUENCE [LARGE SCALE GENOMIC DNA]</scope>
    <source>
        <strain evidence="1">Ribe_18-Q3-R11-54_MAXAC.273</strain>
    </source>
</reference>
<dbReference type="EMBL" id="JADKGY010000001">
    <property type="protein sequence ID" value="MBK9981929.1"/>
    <property type="molecule type" value="Genomic_DNA"/>
</dbReference>
<dbReference type="AlphaFoldDB" id="A0A9D7STN7"/>
<protein>
    <submittedName>
        <fullName evidence="1">Uncharacterized protein</fullName>
    </submittedName>
</protein>
<organism evidence="1 2">
    <name type="scientific">Candidatus Opimibacter skivensis</name>
    <dbReference type="NCBI Taxonomy" id="2982028"/>
    <lineage>
        <taxon>Bacteria</taxon>
        <taxon>Pseudomonadati</taxon>
        <taxon>Bacteroidota</taxon>
        <taxon>Saprospiria</taxon>
        <taxon>Saprospirales</taxon>
        <taxon>Saprospiraceae</taxon>
        <taxon>Candidatus Opimibacter</taxon>
    </lineage>
</organism>
<proteinExistence type="predicted"/>
<evidence type="ECO:0000313" key="2">
    <source>
        <dbReference type="Proteomes" id="UP000808337"/>
    </source>
</evidence>
<accession>A0A9D7STN7</accession>
<comment type="caution">
    <text evidence="1">The sequence shown here is derived from an EMBL/GenBank/DDBJ whole genome shotgun (WGS) entry which is preliminary data.</text>
</comment>
<sequence length="515" mass="54208">MKKYIIYIIVLSLFPILMYGQATDYAGPDKSGCQGDGVTIGNASPGNVCYTWDAADGLNPNDIHNSNPHVRPQNTTTYTVHVVGNNFSFSTTDQVKVTVAFGGLVITPSYINLAGPQMNQATAMLTVNPSNNPIIWSIPDAAMTGCNIDQNGVISGCNATGTVTVKATNQNDPGCVAEKTLEINGGVKDVIASDNANDGRVAHKTQTLYLVGPNTPGPAGSVNFTAVPNENSSFPSGQPTWSGPLMPPPGNEYSWDTPNLGLGTYTETVGQVDPKTVTVSVVGPNEASVTINVNTGLVETLINKLKGNTKVKETDAFCSTPLSFSLPGALSASFKASNAPKFHDPAYATKKEVSVDIPGISVTGCVYFPCCTGAARFGPAYIYYFTYFGSSLGLNLNVAAAKDPSASANAMWTMSNLSASVSGKLEAGLRVESEFSMNAGIFAGVNISTEGKLECRFMPTPDRLEWNASWGGLVGKVSAAIWYGNPSNAIEVAFQKNLINGSETGWMLLDDLSAH</sequence>
<name>A0A9D7STN7_9BACT</name>
<dbReference type="Proteomes" id="UP000808337">
    <property type="component" value="Unassembled WGS sequence"/>
</dbReference>